<evidence type="ECO:0000313" key="1">
    <source>
        <dbReference type="EMBL" id="MBH0114830.1"/>
    </source>
</evidence>
<organism evidence="1 2">
    <name type="scientific">Novosphingobium aureum</name>
    <dbReference type="NCBI Taxonomy" id="2792964"/>
    <lineage>
        <taxon>Bacteria</taxon>
        <taxon>Pseudomonadati</taxon>
        <taxon>Pseudomonadota</taxon>
        <taxon>Alphaproteobacteria</taxon>
        <taxon>Sphingomonadales</taxon>
        <taxon>Sphingomonadaceae</taxon>
        <taxon>Novosphingobium</taxon>
    </lineage>
</organism>
<protein>
    <submittedName>
        <fullName evidence="1">Uncharacterized protein</fullName>
    </submittedName>
</protein>
<dbReference type="EMBL" id="JADZGI010000004">
    <property type="protein sequence ID" value="MBH0114830.1"/>
    <property type="molecule type" value="Genomic_DNA"/>
</dbReference>
<dbReference type="AlphaFoldDB" id="A0A931HEV8"/>
<dbReference type="Proteomes" id="UP000617634">
    <property type="component" value="Unassembled WGS sequence"/>
</dbReference>
<reference evidence="1" key="1">
    <citation type="submission" date="2020-11" db="EMBL/GenBank/DDBJ databases">
        <title>Novosphingobium aureum sp. nov., a marine bacterium isolated from sediment of a salt flat.</title>
        <authorList>
            <person name="Yoo Y."/>
            <person name="Kim J.-J."/>
        </authorList>
    </citation>
    <scope>NUCLEOTIDE SEQUENCE</scope>
    <source>
        <strain evidence="1">YJ-S2-02</strain>
    </source>
</reference>
<gene>
    <name evidence="1" type="ORF">I5E68_17925</name>
</gene>
<accession>A0A931HEV8</accession>
<proteinExistence type="predicted"/>
<evidence type="ECO:0000313" key="2">
    <source>
        <dbReference type="Proteomes" id="UP000617634"/>
    </source>
</evidence>
<name>A0A931HEV8_9SPHN</name>
<keyword evidence="2" id="KW-1185">Reference proteome</keyword>
<comment type="caution">
    <text evidence="1">The sequence shown here is derived from an EMBL/GenBank/DDBJ whole genome shotgun (WGS) entry which is preliminary data.</text>
</comment>
<dbReference type="RefSeq" id="WP_197166720.1">
    <property type="nucleotide sequence ID" value="NZ_JADZGI010000004.1"/>
</dbReference>
<sequence length="77" mass="8657">MFIDNSTPYGGGGEPWVPECRSCRQIIAQGQKQAQVRFERHEDTRLQALNGTYHEACAKPILSVKRAYDAMRRFGGG</sequence>